<comment type="caution">
    <text evidence="1">The sequence shown here is derived from an EMBL/GenBank/DDBJ whole genome shotgun (WGS) entry which is preliminary data.</text>
</comment>
<dbReference type="EMBL" id="CAQN01000698">
    <property type="protein sequence ID" value="CCQ68110.1"/>
    <property type="molecule type" value="Genomic_DNA"/>
</dbReference>
<gene>
    <name evidence="1" type="ORF">CWATWH0402_5803</name>
</gene>
<sequence length="235" mass="26396">MKNTHFFSLLTATFLTFSVPFSLPVYSVDIPQNRLLEKTFTVKVAPGKVTAIHFTTGEKIINYLLSDETKLIHNLNAQKGSATTFMLREIQPDPIYGATRSTVPNLLLTTRLPDGTTQLYEFLITFEKHIGENERVIRVTHPSYRLSDHRLFTSKGEVTLDHVQAGLSHILATQQASYSEPIIQQIRQFLALANQMPKEQALRISMVDISAVQRLGEIGLQLNQSSPSPSNFTLN</sequence>
<proteinExistence type="predicted"/>
<dbReference type="Proteomes" id="UP000018130">
    <property type="component" value="Unassembled WGS sequence"/>
</dbReference>
<dbReference type="AlphaFoldDB" id="T2JSB0"/>
<protein>
    <submittedName>
        <fullName evidence="1">Uncharacterized protein</fullName>
    </submittedName>
</protein>
<evidence type="ECO:0000313" key="2">
    <source>
        <dbReference type="Proteomes" id="UP000018130"/>
    </source>
</evidence>
<name>T2JSB0_CROWT</name>
<evidence type="ECO:0000313" key="1">
    <source>
        <dbReference type="EMBL" id="CCQ68110.1"/>
    </source>
</evidence>
<reference evidence="1 2" key="1">
    <citation type="submission" date="2013-01" db="EMBL/GenBank/DDBJ databases">
        <authorList>
            <person name="Bench S."/>
        </authorList>
    </citation>
    <scope>NUCLEOTIDE SEQUENCE [LARGE SCALE GENOMIC DNA]</scope>
    <source>
        <strain evidence="1 2">WH 0402</strain>
    </source>
</reference>
<accession>T2JSB0</accession>
<organism evidence="1 2">
    <name type="scientific">Crocosphaera watsonii WH 0402</name>
    <dbReference type="NCBI Taxonomy" id="1284629"/>
    <lineage>
        <taxon>Bacteria</taxon>
        <taxon>Bacillati</taxon>
        <taxon>Cyanobacteriota</taxon>
        <taxon>Cyanophyceae</taxon>
        <taxon>Oscillatoriophycideae</taxon>
        <taxon>Chroococcales</taxon>
        <taxon>Aphanothecaceae</taxon>
        <taxon>Crocosphaera</taxon>
    </lineage>
</organism>
<reference evidence="1 2" key="2">
    <citation type="submission" date="2013-09" db="EMBL/GenBank/DDBJ databases">
        <title>Whole genome comparison of six Crocosphaera watsonii strains with differing phenotypes.</title>
        <authorList>
            <person name="Bench S.R."/>
            <person name="Heller P."/>
            <person name="Frank I."/>
            <person name="Arciniega M."/>
            <person name="Shilova I.N."/>
            <person name="Zehr J.P."/>
        </authorList>
    </citation>
    <scope>NUCLEOTIDE SEQUENCE [LARGE SCALE GENOMIC DNA]</scope>
    <source>
        <strain evidence="1 2">WH 0402</strain>
    </source>
</reference>
<dbReference type="RefSeq" id="WP_048326291.1">
    <property type="nucleotide sequence ID" value="NZ_CAQN01000698.1"/>
</dbReference>